<evidence type="ECO:0000259" key="2">
    <source>
        <dbReference type="Pfam" id="PF21358"/>
    </source>
</evidence>
<dbReference type="Pfam" id="PF21358">
    <property type="entry name" value="Ezh2_MCSS"/>
    <property type="match status" value="1"/>
</dbReference>
<dbReference type="EMBL" id="CAAALY010088732">
    <property type="protein sequence ID" value="VEL27646.1"/>
    <property type="molecule type" value="Genomic_DNA"/>
</dbReference>
<organism evidence="3 4">
    <name type="scientific">Protopolystoma xenopodis</name>
    <dbReference type="NCBI Taxonomy" id="117903"/>
    <lineage>
        <taxon>Eukaryota</taxon>
        <taxon>Metazoa</taxon>
        <taxon>Spiralia</taxon>
        <taxon>Lophotrochozoa</taxon>
        <taxon>Platyhelminthes</taxon>
        <taxon>Monogenea</taxon>
        <taxon>Polyopisthocotylea</taxon>
        <taxon>Polystomatidea</taxon>
        <taxon>Polystomatidae</taxon>
        <taxon>Protopolystoma</taxon>
    </lineage>
</organism>
<dbReference type="OrthoDB" id="6141102at2759"/>
<evidence type="ECO:0000313" key="4">
    <source>
        <dbReference type="Proteomes" id="UP000784294"/>
    </source>
</evidence>
<keyword evidence="4" id="KW-1185">Reference proteome</keyword>
<feature type="domain" description="EZH1/2 MCSS" evidence="2">
    <location>
        <begin position="45"/>
        <end position="79"/>
    </location>
</feature>
<comment type="caution">
    <text evidence="3">The sequence shown here is derived from an EMBL/GenBank/DDBJ whole genome shotgun (WGS) entry which is preliminary data.</text>
</comment>
<evidence type="ECO:0000313" key="3">
    <source>
        <dbReference type="EMBL" id="VEL27646.1"/>
    </source>
</evidence>
<sequence length="93" mass="10159">MAAFLANKESLSSAPATSVPPSASDDKASAVTISSSGKTSRFALAPSRNEALHSFRALFCRRCFKYDCALHPYRSTQSMWSYRWPVTHSANIG</sequence>
<reference evidence="3" key="1">
    <citation type="submission" date="2018-11" db="EMBL/GenBank/DDBJ databases">
        <authorList>
            <consortium name="Pathogen Informatics"/>
        </authorList>
    </citation>
    <scope>NUCLEOTIDE SEQUENCE</scope>
</reference>
<dbReference type="Proteomes" id="UP000784294">
    <property type="component" value="Unassembled WGS sequence"/>
</dbReference>
<feature type="compositionally biased region" description="Low complexity" evidence="1">
    <location>
        <begin position="10"/>
        <end position="23"/>
    </location>
</feature>
<feature type="region of interest" description="Disordered" evidence="1">
    <location>
        <begin position="1"/>
        <end position="39"/>
    </location>
</feature>
<evidence type="ECO:0000256" key="1">
    <source>
        <dbReference type="SAM" id="MobiDB-lite"/>
    </source>
</evidence>
<accession>A0A3S5BKG5</accession>
<dbReference type="AlphaFoldDB" id="A0A3S5BKG5"/>
<gene>
    <name evidence="3" type="ORF">PXEA_LOCUS21086</name>
</gene>
<proteinExistence type="predicted"/>
<protein>
    <recommendedName>
        <fullName evidence="2">EZH1/2 MCSS domain-containing protein</fullName>
    </recommendedName>
</protein>
<name>A0A3S5BKG5_9PLAT</name>
<dbReference type="InterPro" id="IPR048358">
    <property type="entry name" value="EZH1/2_MCSS"/>
</dbReference>